<name>A0A1G9JT13_9BACT</name>
<dbReference type="InterPro" id="IPR008462">
    <property type="entry name" value="CsbD"/>
</dbReference>
<evidence type="ECO:0000259" key="3">
    <source>
        <dbReference type="Pfam" id="PF05532"/>
    </source>
</evidence>
<accession>A0A1G9JT13</accession>
<feature type="domain" description="CsbD-like" evidence="3">
    <location>
        <begin position="41"/>
        <end position="93"/>
    </location>
</feature>
<feature type="region of interest" description="Disordered" evidence="2">
    <location>
        <begin position="62"/>
        <end position="93"/>
    </location>
</feature>
<dbReference type="Gene3D" id="1.10.1470.10">
    <property type="entry name" value="YjbJ"/>
    <property type="match status" value="1"/>
</dbReference>
<dbReference type="AlphaFoldDB" id="A0A1G9JT13"/>
<proteinExistence type="inferred from homology"/>
<dbReference type="STRING" id="392333.SAMN05660860_00549"/>
<evidence type="ECO:0000313" key="5">
    <source>
        <dbReference type="Proteomes" id="UP000182146"/>
    </source>
</evidence>
<dbReference type="InterPro" id="IPR036629">
    <property type="entry name" value="YjbJ_sf"/>
</dbReference>
<reference evidence="4 5" key="1">
    <citation type="submission" date="2016-10" db="EMBL/GenBank/DDBJ databases">
        <authorList>
            <person name="de Groot N.N."/>
        </authorList>
    </citation>
    <scope>NUCLEOTIDE SEQUENCE [LARGE SCALE GENOMIC DNA]</scope>
    <source>
        <strain evidence="4 5">DSM 17813</strain>
    </source>
</reference>
<comment type="similarity">
    <text evidence="1">Belongs to the UPF0337 (CsbD) family.</text>
</comment>
<evidence type="ECO:0000256" key="1">
    <source>
        <dbReference type="ARBA" id="ARBA00009129"/>
    </source>
</evidence>
<dbReference type="SUPFAM" id="SSF69047">
    <property type="entry name" value="Hypothetical protein YjbJ"/>
    <property type="match status" value="1"/>
</dbReference>
<dbReference type="RefSeq" id="WP_279615510.1">
    <property type="nucleotide sequence ID" value="NZ_FNGU01000001.1"/>
</dbReference>
<organism evidence="4 5">
    <name type="scientific">Geoalkalibacter ferrihydriticus</name>
    <dbReference type="NCBI Taxonomy" id="392333"/>
    <lineage>
        <taxon>Bacteria</taxon>
        <taxon>Pseudomonadati</taxon>
        <taxon>Thermodesulfobacteriota</taxon>
        <taxon>Desulfuromonadia</taxon>
        <taxon>Desulfuromonadales</taxon>
        <taxon>Geoalkalibacteraceae</taxon>
        <taxon>Geoalkalibacter</taxon>
    </lineage>
</organism>
<dbReference type="Proteomes" id="UP000182146">
    <property type="component" value="Unassembled WGS sequence"/>
</dbReference>
<gene>
    <name evidence="4" type="ORF">SAMN05660860_00549</name>
</gene>
<protein>
    <submittedName>
        <fullName evidence="4">Uncharacterized conserved protein YjbJ, UPF0337 family</fullName>
    </submittedName>
</protein>
<dbReference type="EMBL" id="FNGU01000001">
    <property type="protein sequence ID" value="SDL40601.1"/>
    <property type="molecule type" value="Genomic_DNA"/>
</dbReference>
<feature type="compositionally biased region" description="Basic and acidic residues" evidence="2">
    <location>
        <begin position="65"/>
        <end position="77"/>
    </location>
</feature>
<dbReference type="Pfam" id="PF05532">
    <property type="entry name" value="CsbD"/>
    <property type="match status" value="1"/>
</dbReference>
<evidence type="ECO:0000313" key="4">
    <source>
        <dbReference type="EMBL" id="SDL40601.1"/>
    </source>
</evidence>
<evidence type="ECO:0000256" key="2">
    <source>
        <dbReference type="SAM" id="MobiDB-lite"/>
    </source>
</evidence>
<sequence>MSQSAINEFNERGQVLFKDFCWEAAPPYQQAEDLMKSGNQDKAEGKLHEAKGKTKEVAGKIAGNRKLEGEGKAEKVAGKAQGKTGDVKKVFED</sequence>